<dbReference type="OrthoDB" id="2408067at2"/>
<dbReference type="Proteomes" id="UP000223828">
    <property type="component" value="Unassembled WGS sequence"/>
</dbReference>
<dbReference type="RefSeq" id="WP_099090443.1">
    <property type="nucleotide sequence ID" value="NZ_CP093217.1"/>
</dbReference>
<proteinExistence type="predicted"/>
<evidence type="ECO:0000313" key="2">
    <source>
        <dbReference type="EMBL" id="UQW82423.1"/>
    </source>
</evidence>
<organism evidence="1 3">
    <name type="scientific">Staphylococcus edaphicus</name>
    <dbReference type="NCBI Taxonomy" id="1955013"/>
    <lineage>
        <taxon>Bacteria</taxon>
        <taxon>Bacillati</taxon>
        <taxon>Bacillota</taxon>
        <taxon>Bacilli</taxon>
        <taxon>Bacillales</taxon>
        <taxon>Staphylococcaceae</taxon>
        <taxon>Staphylococcus</taxon>
    </lineage>
</organism>
<keyword evidence="4" id="KW-1185">Reference proteome</keyword>
<dbReference type="EMBL" id="CP093217">
    <property type="protein sequence ID" value="UQW82423.1"/>
    <property type="molecule type" value="Genomic_DNA"/>
</dbReference>
<dbReference type="AlphaFoldDB" id="A0A2C6WFE1"/>
<evidence type="ECO:0000313" key="4">
    <source>
        <dbReference type="Proteomes" id="UP001056588"/>
    </source>
</evidence>
<gene>
    <name evidence="1" type="ORF">BTJ66_07990</name>
    <name evidence="2" type="ORF">MNY58_04840</name>
</gene>
<evidence type="ECO:0008006" key="5">
    <source>
        <dbReference type="Google" id="ProtNLM"/>
    </source>
</evidence>
<reference evidence="3" key="2">
    <citation type="submission" date="2017-10" db="EMBL/GenBank/DDBJ databases">
        <title>Staphylococcus edaphicus sp. nov., isolated in Antarctica, harbouring mecC gene and genomic islands essential in adaptation to extreme environment.</title>
        <authorList>
            <person name="Pantucek R."/>
            <person name="Sedlacek I."/>
            <person name="Indrakova A."/>
            <person name="Vrbovska V."/>
            <person name="Maslanova I."/>
            <person name="Kovarovic V."/>
            <person name="Svec P."/>
            <person name="Kralova S."/>
            <person name="Kristofova L."/>
            <person name="Keklakova J."/>
            <person name="Petras P."/>
            <person name="Doskar J."/>
        </authorList>
    </citation>
    <scope>NUCLEOTIDE SEQUENCE [LARGE SCALE GENOMIC DNA]</scope>
    <source>
        <strain evidence="3">CCM 5085</strain>
    </source>
</reference>
<evidence type="ECO:0000313" key="1">
    <source>
        <dbReference type="EMBL" id="PHK49538.1"/>
    </source>
</evidence>
<accession>A0A2C6WFE1</accession>
<reference evidence="2" key="4">
    <citation type="submission" date="2022-03" db="EMBL/GenBank/DDBJ databases">
        <title>Complete Genome Sequence of Staphylococcus edaphicus strain CCM 8731.</title>
        <authorList>
            <person name="Rimmer C.O."/>
            <person name="Thomas J.C."/>
        </authorList>
    </citation>
    <scope>NUCLEOTIDE SEQUENCE</scope>
    <source>
        <strain evidence="2">CCM 8731</strain>
    </source>
</reference>
<sequence>MNENQTIDQIRTRLEKFIEDIDHVNPDEVSVEDIDEWIGLLDQLEEKVKTVSTSTEE</sequence>
<protein>
    <recommendedName>
        <fullName evidence="5">Cytosolic protein</fullName>
    </recommendedName>
</protein>
<reference evidence="1" key="1">
    <citation type="journal article" date="2017" name="Appl. Environ. Microbiol.">
        <title>Staphylococcus edaphicus sp. nov., isolated in Antarctica, harbours mecC gene and genomic islands with suspected role in adaptation to extreme environment.</title>
        <authorList>
            <person name="Pantucek R."/>
            <person name="Sedlacek I."/>
            <person name="Indrakova A."/>
            <person name="Vrbovska V."/>
            <person name="Maslanova I."/>
            <person name="Kovarovic V."/>
            <person name="Svec P."/>
            <person name="Kralova S."/>
            <person name="Kristofova L."/>
            <person name="Keklakova J."/>
            <person name="Petras P."/>
            <person name="Doskar J."/>
        </authorList>
    </citation>
    <scope>NUCLEOTIDE SEQUENCE</scope>
    <source>
        <strain evidence="1">CCM 8730</strain>
    </source>
</reference>
<reference evidence="1" key="3">
    <citation type="submission" date="2017-10" db="EMBL/GenBank/DDBJ databases">
        <authorList>
            <person name="Vrbovska V."/>
            <person name="Kovarovic V."/>
            <person name="Indrakova A."/>
        </authorList>
    </citation>
    <scope>NUCLEOTIDE SEQUENCE</scope>
    <source>
        <strain evidence="1">CCM 8730</strain>
    </source>
</reference>
<dbReference type="Proteomes" id="UP001056588">
    <property type="component" value="Chromosome"/>
</dbReference>
<evidence type="ECO:0000313" key="3">
    <source>
        <dbReference type="Proteomes" id="UP000223828"/>
    </source>
</evidence>
<dbReference type="InterPro" id="IPR047670">
    <property type="entry name" value="YfjT-like"/>
</dbReference>
<dbReference type="NCBIfam" id="NF040878">
    <property type="entry name" value="SE1561_fam"/>
    <property type="match status" value="1"/>
</dbReference>
<name>A0A2C6WFE1_9STAP</name>
<dbReference type="EMBL" id="MRZN01000011">
    <property type="protein sequence ID" value="PHK49538.1"/>
    <property type="molecule type" value="Genomic_DNA"/>
</dbReference>